<comment type="caution">
    <text evidence="1">The sequence shown here is derived from an EMBL/GenBank/DDBJ whole genome shotgun (WGS) entry which is preliminary data.</text>
</comment>
<dbReference type="EMBL" id="CM037616">
    <property type="protein sequence ID" value="KAH7991890.1"/>
    <property type="molecule type" value="Genomic_DNA"/>
</dbReference>
<organism evidence="1 2">
    <name type="scientific">Sphaerodactylus townsendi</name>
    <dbReference type="NCBI Taxonomy" id="933632"/>
    <lineage>
        <taxon>Eukaryota</taxon>
        <taxon>Metazoa</taxon>
        <taxon>Chordata</taxon>
        <taxon>Craniata</taxon>
        <taxon>Vertebrata</taxon>
        <taxon>Euteleostomi</taxon>
        <taxon>Lepidosauria</taxon>
        <taxon>Squamata</taxon>
        <taxon>Bifurcata</taxon>
        <taxon>Gekkota</taxon>
        <taxon>Sphaerodactylidae</taxon>
        <taxon>Sphaerodactylus</taxon>
    </lineage>
</organism>
<proteinExistence type="predicted"/>
<name>A0ACB8EHA8_9SAUR</name>
<accession>A0ACB8EHA8</accession>
<evidence type="ECO:0000313" key="2">
    <source>
        <dbReference type="Proteomes" id="UP000827872"/>
    </source>
</evidence>
<dbReference type="Proteomes" id="UP000827872">
    <property type="component" value="Linkage Group LG03"/>
</dbReference>
<evidence type="ECO:0000313" key="1">
    <source>
        <dbReference type="EMBL" id="KAH7991890.1"/>
    </source>
</evidence>
<keyword evidence="2" id="KW-1185">Reference proteome</keyword>
<sequence length="146" mass="15169">MAPPPLHSGSAWAQHSCPGVGTIPSLDLTESPGQPPGTGALASESAMEMTGSSPCPSAKVGNGKGAVGDYRAWPQPAGWDRRKEEPGDRDGGGGTARGATPAQRDGGPSCRGHWQVPEPTLGRESENDIMRLPGNDAMPSRIKRKY</sequence>
<reference evidence="1" key="1">
    <citation type="submission" date="2021-08" db="EMBL/GenBank/DDBJ databases">
        <title>The first chromosome-level gecko genome reveals the dynamic sex chromosomes of Neotropical dwarf geckos (Sphaerodactylidae: Sphaerodactylus).</title>
        <authorList>
            <person name="Pinto B.J."/>
            <person name="Keating S.E."/>
            <person name="Gamble T."/>
        </authorList>
    </citation>
    <scope>NUCLEOTIDE SEQUENCE</scope>
    <source>
        <strain evidence="1">TG3544</strain>
    </source>
</reference>
<gene>
    <name evidence="1" type="ORF">K3G42_016411</name>
</gene>
<protein>
    <submittedName>
        <fullName evidence="1">Uncharacterized protein</fullName>
    </submittedName>
</protein>